<evidence type="ECO:0000256" key="2">
    <source>
        <dbReference type="ARBA" id="ARBA00022801"/>
    </source>
</evidence>
<organism evidence="5 6">
    <name type="scientific">Stutzerimonas nitrititolerans</name>
    <dbReference type="NCBI Taxonomy" id="2482751"/>
    <lineage>
        <taxon>Bacteria</taxon>
        <taxon>Pseudomonadati</taxon>
        <taxon>Pseudomonadota</taxon>
        <taxon>Gammaproteobacteria</taxon>
        <taxon>Pseudomonadales</taxon>
        <taxon>Pseudomonadaceae</taxon>
        <taxon>Stutzerimonas</taxon>
    </lineage>
</organism>
<keyword evidence="2" id="KW-0378">Hydrolase</keyword>
<accession>A0AA42BBY5</accession>
<comment type="caution">
    <text evidence="5">The sequence shown here is derived from an EMBL/GenBank/DDBJ whole genome shotgun (WGS) entry which is preliminary data.</text>
</comment>
<evidence type="ECO:0000313" key="5">
    <source>
        <dbReference type="EMBL" id="MCO7543761.1"/>
    </source>
</evidence>
<dbReference type="InterPro" id="IPR020084">
    <property type="entry name" value="NUDIX_hydrolase_CS"/>
</dbReference>
<dbReference type="PANTHER" id="PTHR43046:SF12">
    <property type="entry name" value="GDP-MANNOSE MANNOSYL HYDROLASE"/>
    <property type="match status" value="1"/>
</dbReference>
<protein>
    <submittedName>
        <fullName evidence="5">NUDIX domain-containing protein</fullName>
    </submittedName>
</protein>
<dbReference type="Gene3D" id="3.90.79.10">
    <property type="entry name" value="Nucleoside Triphosphate Pyrophosphohydrolase"/>
    <property type="match status" value="1"/>
</dbReference>
<proteinExistence type="predicted"/>
<name>A0AA42BBY5_9GAMM</name>
<feature type="domain" description="Nudix hydrolase" evidence="4">
    <location>
        <begin position="4"/>
        <end position="143"/>
    </location>
</feature>
<evidence type="ECO:0000256" key="1">
    <source>
        <dbReference type="ARBA" id="ARBA00001946"/>
    </source>
</evidence>
<dbReference type="PANTHER" id="PTHR43046">
    <property type="entry name" value="GDP-MANNOSE MANNOSYL HYDROLASE"/>
    <property type="match status" value="1"/>
</dbReference>
<dbReference type="Proteomes" id="UP001165292">
    <property type="component" value="Unassembled WGS sequence"/>
</dbReference>
<keyword evidence="3" id="KW-0460">Magnesium</keyword>
<dbReference type="Pfam" id="PF00293">
    <property type="entry name" value="NUDIX"/>
    <property type="match status" value="1"/>
</dbReference>
<dbReference type="PROSITE" id="PS51462">
    <property type="entry name" value="NUDIX"/>
    <property type="match status" value="1"/>
</dbReference>
<dbReference type="CDD" id="cd04685">
    <property type="entry name" value="NUDIX_Hydrolase"/>
    <property type="match status" value="1"/>
</dbReference>
<reference evidence="5" key="1">
    <citation type="submission" date="2022-06" db="EMBL/GenBank/DDBJ databases">
        <title>Detection of beta-lactamases in bacteria of animal origin.</title>
        <authorList>
            <person name="Mlynarcik P."/>
            <person name="Zdarska V."/>
            <person name="Chudobova H."/>
            <person name="Prochazkova P."/>
            <person name="Hricova K."/>
            <person name="Mezerova K."/>
            <person name="Bardon J."/>
            <person name="Dolejska M."/>
            <person name="Sukkar I."/>
            <person name="Kolar M."/>
        </authorList>
    </citation>
    <scope>NUCLEOTIDE SEQUENCE</scope>
    <source>
        <strain evidence="5">S 300-3</strain>
    </source>
</reference>
<evidence type="ECO:0000313" key="6">
    <source>
        <dbReference type="Proteomes" id="UP001165292"/>
    </source>
</evidence>
<evidence type="ECO:0000256" key="3">
    <source>
        <dbReference type="ARBA" id="ARBA00022842"/>
    </source>
</evidence>
<dbReference type="GO" id="GO:0016787">
    <property type="term" value="F:hydrolase activity"/>
    <property type="evidence" value="ECO:0007669"/>
    <property type="project" value="UniProtKB-KW"/>
</dbReference>
<gene>
    <name evidence="5" type="ORF">NJF43_03210</name>
</gene>
<dbReference type="InterPro" id="IPR015797">
    <property type="entry name" value="NUDIX_hydrolase-like_dom_sf"/>
</dbReference>
<evidence type="ECO:0000259" key="4">
    <source>
        <dbReference type="PROSITE" id="PS51462"/>
    </source>
</evidence>
<dbReference type="InterPro" id="IPR000086">
    <property type="entry name" value="NUDIX_hydrolase_dom"/>
</dbReference>
<sequence>MELETRKSSRLIIVDSDGNLLLFKYHDEHQAPFWATVGGELKLGESYLDAARRELSEETGLDAEIGPLVREREAIYAVARSTPARWLEKYFLVRCESHLLIEQDGWTDEERDTIQEWKWWDLEEMKMQNDAIFKPDWLPALLESVLHGDADV</sequence>
<dbReference type="EMBL" id="JAMYBS010000002">
    <property type="protein sequence ID" value="MCO7543761.1"/>
    <property type="molecule type" value="Genomic_DNA"/>
</dbReference>
<comment type="cofactor">
    <cofactor evidence="1">
        <name>Mg(2+)</name>
        <dbReference type="ChEBI" id="CHEBI:18420"/>
    </cofactor>
</comment>
<dbReference type="RefSeq" id="WP_253162274.1">
    <property type="nucleotide sequence ID" value="NZ_JAMYBS010000002.1"/>
</dbReference>
<dbReference type="SUPFAM" id="SSF55811">
    <property type="entry name" value="Nudix"/>
    <property type="match status" value="1"/>
</dbReference>
<dbReference type="AlphaFoldDB" id="A0AA42BBY5"/>
<dbReference type="PROSITE" id="PS00893">
    <property type="entry name" value="NUDIX_BOX"/>
    <property type="match status" value="1"/>
</dbReference>